<sequence>MKEEKFATDAATVLKFIALYCEDKHHDAPKTHHVWPLTYREKPLGEVEASLCVSCKETLEYSLARLQACPHEEKPSCRKCPAPCYDKPHWKLLARIMRHSGMKLGLLKIKKLFTRASTKP</sequence>
<keyword evidence="2" id="KW-1185">Reference proteome</keyword>
<protein>
    <submittedName>
        <fullName evidence="1">Nitrous oxide-stimulated promoter family protein</fullName>
    </submittedName>
</protein>
<reference evidence="1 2" key="2">
    <citation type="submission" date="2021-02" db="EMBL/GenBank/DDBJ databases">
        <title>Sulfurospirillum tamanensis sp. nov.</title>
        <authorList>
            <person name="Frolova A."/>
            <person name="Merkel A."/>
            <person name="Slobodkin A."/>
        </authorList>
    </citation>
    <scope>NUCLEOTIDE SEQUENCE [LARGE SCALE GENOMIC DNA]</scope>
    <source>
        <strain evidence="1 2">T05b</strain>
    </source>
</reference>
<accession>A0ABS2WQ95</accession>
<comment type="caution">
    <text evidence="1">The sequence shown here is derived from an EMBL/GenBank/DDBJ whole genome shotgun (WGS) entry which is preliminary data.</text>
</comment>
<dbReference type="NCBIfam" id="NF007718">
    <property type="entry name" value="PRK10410.2-2"/>
    <property type="match status" value="1"/>
</dbReference>
<organism evidence="1 2">
    <name type="scientific">Sulfurospirillum tamanense</name>
    <dbReference type="NCBI Taxonomy" id="2813362"/>
    <lineage>
        <taxon>Bacteria</taxon>
        <taxon>Pseudomonadati</taxon>
        <taxon>Campylobacterota</taxon>
        <taxon>Epsilonproteobacteria</taxon>
        <taxon>Campylobacterales</taxon>
        <taxon>Sulfurospirillaceae</taxon>
        <taxon>Sulfurospirillum</taxon>
    </lineage>
</organism>
<reference evidence="2" key="1">
    <citation type="submission" date="2021-02" db="EMBL/GenBank/DDBJ databases">
        <title>Sulfurospirillum tamanensis sp. nov.</title>
        <authorList>
            <person name="Merkel A.Y."/>
        </authorList>
    </citation>
    <scope>NUCLEOTIDE SEQUENCE [LARGE SCALE GENOMIC DNA]</scope>
    <source>
        <strain evidence="2">T05b</strain>
    </source>
</reference>
<evidence type="ECO:0000313" key="2">
    <source>
        <dbReference type="Proteomes" id="UP000703590"/>
    </source>
</evidence>
<name>A0ABS2WQ95_9BACT</name>
<dbReference type="InterPro" id="IPR020483">
    <property type="entry name" value="Uncharacterised_YgbA"/>
</dbReference>
<proteinExistence type="predicted"/>
<evidence type="ECO:0000313" key="1">
    <source>
        <dbReference type="EMBL" id="MBN2963752.1"/>
    </source>
</evidence>
<dbReference type="RefSeq" id="WP_205458191.1">
    <property type="nucleotide sequence ID" value="NZ_JAFHKK010000004.1"/>
</dbReference>
<dbReference type="EMBL" id="JAFHKK010000004">
    <property type="protein sequence ID" value="MBN2963752.1"/>
    <property type="molecule type" value="Genomic_DNA"/>
</dbReference>
<dbReference type="Proteomes" id="UP000703590">
    <property type="component" value="Unassembled WGS sequence"/>
</dbReference>
<dbReference type="Pfam" id="PF11756">
    <property type="entry name" value="YgbA_NO"/>
    <property type="match status" value="1"/>
</dbReference>
<gene>
    <name evidence="1" type="ORF">JWV37_03075</name>
</gene>
<reference evidence="1 2" key="3">
    <citation type="submission" date="2021-02" db="EMBL/GenBank/DDBJ databases">
        <authorList>
            <person name="Merkel A.Y."/>
        </authorList>
    </citation>
    <scope>NUCLEOTIDE SEQUENCE [LARGE SCALE GENOMIC DNA]</scope>
    <source>
        <strain evidence="1 2">T05b</strain>
    </source>
</reference>